<evidence type="ECO:0000256" key="1">
    <source>
        <dbReference type="SAM" id="Phobius"/>
    </source>
</evidence>
<name>A0A396GI79_MEDTR</name>
<accession>A0A396GI79</accession>
<feature type="transmembrane region" description="Helical" evidence="1">
    <location>
        <begin position="12"/>
        <end position="35"/>
    </location>
</feature>
<keyword evidence="1" id="KW-1133">Transmembrane helix</keyword>
<proteinExistence type="predicted"/>
<dbReference type="EMBL" id="PSQE01000008">
    <property type="protein sequence ID" value="RHN40856.1"/>
    <property type="molecule type" value="Genomic_DNA"/>
</dbReference>
<gene>
    <name evidence="2" type="ORF">MtrunA17_Chr8g0359591</name>
</gene>
<protein>
    <recommendedName>
        <fullName evidence="3">Transmembrane protein</fullName>
    </recommendedName>
</protein>
<evidence type="ECO:0008006" key="3">
    <source>
        <dbReference type="Google" id="ProtNLM"/>
    </source>
</evidence>
<comment type="caution">
    <text evidence="2">The sequence shown here is derived from an EMBL/GenBank/DDBJ whole genome shotgun (WGS) entry which is preliminary data.</text>
</comment>
<keyword evidence="1" id="KW-0472">Membrane</keyword>
<dbReference type="Proteomes" id="UP000265566">
    <property type="component" value="Chromosome 8"/>
</dbReference>
<keyword evidence="1" id="KW-0812">Transmembrane</keyword>
<dbReference type="AlphaFoldDB" id="A0A396GI79"/>
<reference evidence="2" key="1">
    <citation type="journal article" date="2018" name="Nat. Plants">
        <title>Whole-genome landscape of Medicago truncatula symbiotic genes.</title>
        <authorList>
            <person name="Pecrix Y."/>
            <person name="Gamas P."/>
            <person name="Carrere S."/>
        </authorList>
    </citation>
    <scope>NUCLEOTIDE SEQUENCE</scope>
    <source>
        <tissue evidence="2">Leaves</tissue>
    </source>
</reference>
<dbReference type="Gramene" id="rna47092">
    <property type="protein sequence ID" value="RHN40856.1"/>
    <property type="gene ID" value="gene47092"/>
</dbReference>
<sequence>MLLMMIEYVIIVYQICKVVIVLSVKFAVVSGLASLCRLGRSDT</sequence>
<organism evidence="2">
    <name type="scientific">Medicago truncatula</name>
    <name type="common">Barrel medic</name>
    <name type="synonym">Medicago tribuloides</name>
    <dbReference type="NCBI Taxonomy" id="3880"/>
    <lineage>
        <taxon>Eukaryota</taxon>
        <taxon>Viridiplantae</taxon>
        <taxon>Streptophyta</taxon>
        <taxon>Embryophyta</taxon>
        <taxon>Tracheophyta</taxon>
        <taxon>Spermatophyta</taxon>
        <taxon>Magnoliopsida</taxon>
        <taxon>eudicotyledons</taxon>
        <taxon>Gunneridae</taxon>
        <taxon>Pentapetalae</taxon>
        <taxon>rosids</taxon>
        <taxon>fabids</taxon>
        <taxon>Fabales</taxon>
        <taxon>Fabaceae</taxon>
        <taxon>Papilionoideae</taxon>
        <taxon>50 kb inversion clade</taxon>
        <taxon>NPAAA clade</taxon>
        <taxon>Hologalegina</taxon>
        <taxon>IRL clade</taxon>
        <taxon>Trifolieae</taxon>
        <taxon>Medicago</taxon>
    </lineage>
</organism>
<evidence type="ECO:0000313" key="2">
    <source>
        <dbReference type="EMBL" id="RHN40856.1"/>
    </source>
</evidence>